<dbReference type="SUPFAM" id="SSF82185">
    <property type="entry name" value="Histone H3 K4-specific methyltransferase SET7/9 N-terminal domain"/>
    <property type="match status" value="1"/>
</dbReference>
<gene>
    <name evidence="1" type="ORF">SAMN06265371_105101</name>
</gene>
<dbReference type="Gene3D" id="2.20.110.10">
    <property type="entry name" value="Histone H3 K4-specific methyltransferase SET7/9 N-terminal domain"/>
    <property type="match status" value="1"/>
</dbReference>
<evidence type="ECO:0008006" key="3">
    <source>
        <dbReference type="Google" id="ProtNLM"/>
    </source>
</evidence>
<proteinExistence type="predicted"/>
<reference evidence="1 2" key="1">
    <citation type="submission" date="2017-06" db="EMBL/GenBank/DDBJ databases">
        <authorList>
            <person name="Kim H.J."/>
            <person name="Triplett B.A."/>
        </authorList>
    </citation>
    <scope>NUCLEOTIDE SEQUENCE [LARGE SCALE GENOMIC DNA]</scope>
    <source>
        <strain evidence="1 2">DSM 29150</strain>
    </source>
</reference>
<protein>
    <recommendedName>
        <fullName evidence="3">MORN repeat variant</fullName>
    </recommendedName>
</protein>
<organism evidence="1 2">
    <name type="scientific">Lutibacter agarilyticus</name>
    <dbReference type="NCBI Taxonomy" id="1109740"/>
    <lineage>
        <taxon>Bacteria</taxon>
        <taxon>Pseudomonadati</taxon>
        <taxon>Bacteroidota</taxon>
        <taxon>Flavobacteriia</taxon>
        <taxon>Flavobacteriales</taxon>
        <taxon>Flavobacteriaceae</taxon>
        <taxon>Lutibacter</taxon>
    </lineage>
</organism>
<evidence type="ECO:0000313" key="1">
    <source>
        <dbReference type="EMBL" id="SNR55376.1"/>
    </source>
</evidence>
<sequence length="115" mass="13190">MAVLLLFTSITFAQKTNLPKTEKKGKLTEITLYYDNGKIMQHGFYAKSGKLHGGWESYNNDGTRKCIAFYDNGVKVGAWTYWDKGIKTNVVYNNNKIISIEKVDTDLKNYKNDHN</sequence>
<evidence type="ECO:0000313" key="2">
    <source>
        <dbReference type="Proteomes" id="UP000198384"/>
    </source>
</evidence>
<keyword evidence="2" id="KW-1185">Reference proteome</keyword>
<dbReference type="AlphaFoldDB" id="A0A238X8L1"/>
<name>A0A238X8L1_9FLAO</name>
<dbReference type="Proteomes" id="UP000198384">
    <property type="component" value="Unassembled WGS sequence"/>
</dbReference>
<dbReference type="EMBL" id="FZNT01000005">
    <property type="protein sequence ID" value="SNR55376.1"/>
    <property type="molecule type" value="Genomic_DNA"/>
</dbReference>
<accession>A0A238X8L1</accession>